<keyword evidence="12 14" id="KW-0066">ATP synthesis</keyword>
<organism evidence="18 19">
    <name type="scientific">Persephonella marina (strain DSM 14350 / EX-H1)</name>
    <dbReference type="NCBI Taxonomy" id="123214"/>
    <lineage>
        <taxon>Bacteria</taxon>
        <taxon>Pseudomonadati</taxon>
        <taxon>Aquificota</taxon>
        <taxon>Aquificia</taxon>
        <taxon>Aquificales</taxon>
        <taxon>Hydrogenothermaceae</taxon>
        <taxon>Persephonella</taxon>
    </lineage>
</organism>
<evidence type="ECO:0000313" key="18">
    <source>
        <dbReference type="EMBL" id="ACO04528.1"/>
    </source>
</evidence>
<keyword evidence="8 14" id="KW-1278">Translocase</keyword>
<dbReference type="Proteomes" id="UP000001366">
    <property type="component" value="Chromosome"/>
</dbReference>
<evidence type="ECO:0000259" key="17">
    <source>
        <dbReference type="Pfam" id="PF02874"/>
    </source>
</evidence>
<evidence type="ECO:0000256" key="9">
    <source>
        <dbReference type="ARBA" id="ARBA00023065"/>
    </source>
</evidence>
<dbReference type="InterPro" id="IPR020003">
    <property type="entry name" value="ATPase_a/bsu_AS"/>
</dbReference>
<dbReference type="HOGENOM" id="CLU_010091_2_1_0"/>
<evidence type="ECO:0000256" key="8">
    <source>
        <dbReference type="ARBA" id="ARBA00022967"/>
    </source>
</evidence>
<dbReference type="EC" id="7.1.2.2" evidence="14"/>
<dbReference type="CDD" id="cd18116">
    <property type="entry name" value="ATP-synt_F1_alpha_N"/>
    <property type="match status" value="1"/>
</dbReference>
<protein>
    <recommendedName>
        <fullName evidence="14">ATP synthase subunit alpha</fullName>
        <ecNumber evidence="14">7.1.2.2</ecNumber>
    </recommendedName>
    <alternativeName>
        <fullName evidence="14">ATP synthase F1 sector subunit alpha</fullName>
    </alternativeName>
    <alternativeName>
        <fullName evidence="14">F-ATPase subunit alpha</fullName>
    </alternativeName>
</protein>
<dbReference type="GO" id="GO:0005524">
    <property type="term" value="F:ATP binding"/>
    <property type="evidence" value="ECO:0007669"/>
    <property type="project" value="UniProtKB-UniRule"/>
</dbReference>
<dbReference type="CDD" id="cd18113">
    <property type="entry name" value="ATP-synt_F1_alpha_C"/>
    <property type="match status" value="1"/>
</dbReference>
<evidence type="ECO:0000256" key="5">
    <source>
        <dbReference type="ARBA" id="ARBA00022741"/>
    </source>
</evidence>
<dbReference type="EMBL" id="CP001230">
    <property type="protein sequence ID" value="ACO04528.1"/>
    <property type="molecule type" value="Genomic_DNA"/>
</dbReference>
<feature type="domain" description="ATP synthase alpha subunit C-terminal" evidence="16">
    <location>
        <begin position="370"/>
        <end position="494"/>
    </location>
</feature>
<dbReference type="Gene3D" id="3.40.50.300">
    <property type="entry name" value="P-loop containing nucleotide triphosphate hydrolases"/>
    <property type="match status" value="1"/>
</dbReference>
<keyword evidence="7 14" id="KW-0067">ATP-binding</keyword>
<keyword evidence="5 14" id="KW-0547">Nucleotide-binding</keyword>
<comment type="function">
    <text evidence="1 14">Produces ATP from ADP in the presence of a proton gradient across the membrane. The alpha chain is a regulatory subunit.</text>
</comment>
<evidence type="ECO:0000256" key="4">
    <source>
        <dbReference type="ARBA" id="ARBA00022448"/>
    </source>
</evidence>
<dbReference type="PANTHER" id="PTHR48082:SF2">
    <property type="entry name" value="ATP SYNTHASE SUBUNIT ALPHA, MITOCHONDRIAL"/>
    <property type="match status" value="1"/>
</dbReference>
<evidence type="ECO:0000313" key="19">
    <source>
        <dbReference type="Proteomes" id="UP000001366"/>
    </source>
</evidence>
<dbReference type="SUPFAM" id="SSF52540">
    <property type="entry name" value="P-loop containing nucleoside triphosphate hydrolases"/>
    <property type="match status" value="1"/>
</dbReference>
<name>C0QS16_PERMH</name>
<dbReference type="GO" id="GO:0045259">
    <property type="term" value="C:proton-transporting ATP synthase complex"/>
    <property type="evidence" value="ECO:0007669"/>
    <property type="project" value="UniProtKB-KW"/>
</dbReference>
<evidence type="ECO:0000256" key="3">
    <source>
        <dbReference type="ARBA" id="ARBA00008936"/>
    </source>
</evidence>
<dbReference type="SUPFAM" id="SSF47917">
    <property type="entry name" value="C-terminal domain of alpha and beta subunits of F1 ATP synthase"/>
    <property type="match status" value="1"/>
</dbReference>
<dbReference type="Pfam" id="PF00006">
    <property type="entry name" value="ATP-synt_ab"/>
    <property type="match status" value="1"/>
</dbReference>
<feature type="domain" description="ATPase F1/V1/A1 complex alpha/beta subunit nucleotide-binding" evidence="15">
    <location>
        <begin position="151"/>
        <end position="363"/>
    </location>
</feature>
<keyword evidence="10 14" id="KW-0472">Membrane</keyword>
<dbReference type="GO" id="GO:0005886">
    <property type="term" value="C:plasma membrane"/>
    <property type="evidence" value="ECO:0007669"/>
    <property type="project" value="UniProtKB-SubCell"/>
</dbReference>
<sequence length="495" mass="55859">MRLHDSVDRFREALKRAVDEYSLKPVIKEQGVVESVEEGIAVISGLPNAMFYEVVRFSNNLKGIVIDIQEDKVTAVILEKEENVEINTPVYRTGYIVSVPVSDQLLGRIIDPLGKPLDGKPPVKTTVYYPVEREAPALFDRDFVKDQLYTGIKVIDCMFPIGKGQRELILGDPSTGKTSIAVDTIINQKDKDVICIYVSIGQRKQSVLDVYTTLKKYGAMDYTVIVSATSDSYPGLQFLSPYSGTAIAEYFLDKNKDVLIVYDDLTKHAFAYQSLSLLLKRPPGREAFPGDIFYIHSRLLERACKIKDGGSITALPVVETQAGRISSYIPTNVISITDGQIYLDSNLFNINQRPAVDVGRSVSRIGGKTQIPALKEVAEFLRLYYAQFLEVEIFTKLGVKVFGETAEIIRRGKRLRELLKQPKLKSYQVEEQVVIFFLLNEGYFDNIPEDQVNDRADFILKRIKTEHPEILKDIKISKVLTSQIKEKLKKLAEEI</sequence>
<dbReference type="InterPro" id="IPR004100">
    <property type="entry name" value="ATPase_F1/V1/A1_a/bsu_N"/>
</dbReference>
<evidence type="ECO:0000256" key="12">
    <source>
        <dbReference type="ARBA" id="ARBA00023310"/>
    </source>
</evidence>
<dbReference type="InterPro" id="IPR023366">
    <property type="entry name" value="ATP_synth_asu-like_sf"/>
</dbReference>
<dbReference type="PROSITE" id="PS00152">
    <property type="entry name" value="ATPASE_ALPHA_BETA"/>
    <property type="match status" value="1"/>
</dbReference>
<dbReference type="NCBIfam" id="TIGR00962">
    <property type="entry name" value="atpA"/>
    <property type="match status" value="1"/>
</dbReference>
<dbReference type="CDD" id="cd01132">
    <property type="entry name" value="F1-ATPase_alpha_CD"/>
    <property type="match status" value="1"/>
</dbReference>
<dbReference type="GO" id="GO:0046933">
    <property type="term" value="F:proton-transporting ATP synthase activity, rotational mechanism"/>
    <property type="evidence" value="ECO:0007669"/>
    <property type="project" value="UniProtKB-UniRule"/>
</dbReference>
<evidence type="ECO:0000259" key="16">
    <source>
        <dbReference type="Pfam" id="PF00306"/>
    </source>
</evidence>
<dbReference type="InterPro" id="IPR033732">
    <property type="entry name" value="ATP_synth_F1_a_nt-bd_dom"/>
</dbReference>
<dbReference type="Gene3D" id="2.40.30.20">
    <property type="match status" value="1"/>
</dbReference>
<keyword evidence="11 14" id="KW-0139">CF(1)</keyword>
<evidence type="ECO:0000259" key="15">
    <source>
        <dbReference type="Pfam" id="PF00006"/>
    </source>
</evidence>
<evidence type="ECO:0000256" key="2">
    <source>
        <dbReference type="ARBA" id="ARBA00004370"/>
    </source>
</evidence>
<dbReference type="InterPro" id="IPR038376">
    <property type="entry name" value="ATP_synth_asu_C_sf"/>
</dbReference>
<dbReference type="InterPro" id="IPR005294">
    <property type="entry name" value="ATP_synth_F1_asu"/>
</dbReference>
<keyword evidence="4 14" id="KW-0813">Transport</keyword>
<evidence type="ECO:0000256" key="1">
    <source>
        <dbReference type="ARBA" id="ARBA00003784"/>
    </source>
</evidence>
<dbReference type="NCBIfam" id="NF009884">
    <property type="entry name" value="PRK13343.1"/>
    <property type="match status" value="1"/>
</dbReference>
<dbReference type="SUPFAM" id="SSF50615">
    <property type="entry name" value="N-terminal domain of alpha and beta subunits of F1 ATP synthase"/>
    <property type="match status" value="1"/>
</dbReference>
<evidence type="ECO:0000256" key="10">
    <source>
        <dbReference type="ARBA" id="ARBA00023136"/>
    </source>
</evidence>
<accession>C0QS16</accession>
<dbReference type="eggNOG" id="COG0056">
    <property type="taxonomic scope" value="Bacteria"/>
</dbReference>
<evidence type="ECO:0000256" key="6">
    <source>
        <dbReference type="ARBA" id="ARBA00022781"/>
    </source>
</evidence>
<proteinExistence type="inferred from homology"/>
<evidence type="ECO:0000256" key="11">
    <source>
        <dbReference type="ARBA" id="ARBA00023196"/>
    </source>
</evidence>
<dbReference type="InterPro" id="IPR000793">
    <property type="entry name" value="ATP_synth_asu_C"/>
</dbReference>
<dbReference type="GO" id="GO:0043531">
    <property type="term" value="F:ADP binding"/>
    <property type="evidence" value="ECO:0007669"/>
    <property type="project" value="TreeGrafter"/>
</dbReference>
<dbReference type="Pfam" id="PF00306">
    <property type="entry name" value="ATP-synt_ab_C"/>
    <property type="match status" value="1"/>
</dbReference>
<dbReference type="Pfam" id="PF02874">
    <property type="entry name" value="ATP-synt_ab_N"/>
    <property type="match status" value="1"/>
</dbReference>
<dbReference type="FunFam" id="3.40.50.300:FF:000002">
    <property type="entry name" value="ATP synthase subunit alpha"/>
    <property type="match status" value="1"/>
</dbReference>
<dbReference type="KEGG" id="pmx:PERMA_1698"/>
<dbReference type="Gene3D" id="1.20.150.20">
    <property type="entry name" value="ATP synthase alpha/beta chain, C-terminal domain"/>
    <property type="match status" value="1"/>
</dbReference>
<dbReference type="InterPro" id="IPR036121">
    <property type="entry name" value="ATPase_F1/V1/A1_a/bsu_N_sf"/>
</dbReference>
<comment type="subcellular location">
    <subcellularLocation>
        <location evidence="14">Cell inner membrane</location>
        <topology evidence="14">Peripheral membrane protein</topology>
    </subcellularLocation>
    <subcellularLocation>
        <location evidence="2">Membrane</location>
    </subcellularLocation>
</comment>
<dbReference type="InterPro" id="IPR027417">
    <property type="entry name" value="P-loop_NTPase"/>
</dbReference>
<keyword evidence="14" id="KW-0997">Cell inner membrane</keyword>
<comment type="caution">
    <text evidence="14">Lacks conserved residue(s) required for the propagation of feature annotation.</text>
</comment>
<keyword evidence="14" id="KW-1003">Cell membrane</keyword>
<feature type="domain" description="ATPase F1/V1/A1 complex alpha/beta subunit N-terminal" evidence="17">
    <location>
        <begin position="26"/>
        <end position="94"/>
    </location>
</feature>
<keyword evidence="19" id="KW-1185">Reference proteome</keyword>
<keyword evidence="18" id="KW-0378">Hydrolase</keyword>
<keyword evidence="9 14" id="KW-0406">Ion transport</keyword>
<dbReference type="InterPro" id="IPR000194">
    <property type="entry name" value="ATPase_F1/V1/A1_a/bsu_nucl-bd"/>
</dbReference>
<dbReference type="OrthoDB" id="9803053at2"/>
<dbReference type="HAMAP" id="MF_01346">
    <property type="entry name" value="ATP_synth_alpha_bact"/>
    <property type="match status" value="1"/>
</dbReference>
<dbReference type="GO" id="GO:0016787">
    <property type="term" value="F:hydrolase activity"/>
    <property type="evidence" value="ECO:0007669"/>
    <property type="project" value="UniProtKB-KW"/>
</dbReference>
<keyword evidence="6 14" id="KW-0375">Hydrogen ion transport</keyword>
<evidence type="ECO:0000256" key="7">
    <source>
        <dbReference type="ARBA" id="ARBA00022840"/>
    </source>
</evidence>
<comment type="subunit">
    <text evidence="14">F-type ATPases have 2 components, CF(1) - the catalytic core - and CF(0) - the membrane proton channel. CF(1) has five subunits: alpha(3), beta(3), gamma(1), delta(1), epsilon(1). CF(0) has three main subunits: a(1), b(2) and c(9-12). The alpha and beta chains form an alternating ring which encloses part of the gamma chain. CF(1) is attached to CF(0) by a central stalk formed by the gamma and epsilon chains, while a peripheral stalk is formed by the delta and b chains.</text>
</comment>
<reference evidence="18 19" key="1">
    <citation type="journal article" date="2009" name="J. Bacteriol.">
        <title>Complete and draft genome sequences of six members of the Aquificales.</title>
        <authorList>
            <person name="Reysenbach A.L."/>
            <person name="Hamamura N."/>
            <person name="Podar M."/>
            <person name="Griffiths E."/>
            <person name="Ferreira S."/>
            <person name="Hochstein R."/>
            <person name="Heidelberg J."/>
            <person name="Johnson J."/>
            <person name="Mead D."/>
            <person name="Pohorille A."/>
            <person name="Sarmiento M."/>
            <person name="Schweighofer K."/>
            <person name="Seshadri R."/>
            <person name="Voytek M.A."/>
        </authorList>
    </citation>
    <scope>NUCLEOTIDE SEQUENCE [LARGE SCALE GENOMIC DNA]</scope>
    <source>
        <strain evidence="19">DSM 14350 / EX-H1</strain>
    </source>
</reference>
<comment type="subunit">
    <text evidence="13">F-type ATPases have 2 components, CF(1) - the catalytic core - and CF(0) - the membrane proton channel. CF(1) has five subunits: alpha(3), beta(3), gamma(1), delta(1), epsilon(1). CF(0) has four main subunits: a(1), b(1), b'(1) and c(9-12).</text>
</comment>
<comment type="similarity">
    <text evidence="3 14">Belongs to the ATPase alpha/beta chains family.</text>
</comment>
<dbReference type="RefSeq" id="WP_012676765.1">
    <property type="nucleotide sequence ID" value="NC_012440.1"/>
</dbReference>
<evidence type="ECO:0000256" key="13">
    <source>
        <dbReference type="ARBA" id="ARBA00026013"/>
    </source>
</evidence>
<evidence type="ECO:0000256" key="14">
    <source>
        <dbReference type="HAMAP-Rule" id="MF_01346"/>
    </source>
</evidence>
<dbReference type="PANTHER" id="PTHR48082">
    <property type="entry name" value="ATP SYNTHASE SUBUNIT ALPHA, MITOCHONDRIAL"/>
    <property type="match status" value="1"/>
</dbReference>
<dbReference type="STRING" id="123214.PERMA_1698"/>
<comment type="catalytic activity">
    <reaction evidence="14">
        <text>ATP + H2O + 4 H(+)(in) = ADP + phosphate + 5 H(+)(out)</text>
        <dbReference type="Rhea" id="RHEA:57720"/>
        <dbReference type="ChEBI" id="CHEBI:15377"/>
        <dbReference type="ChEBI" id="CHEBI:15378"/>
        <dbReference type="ChEBI" id="CHEBI:30616"/>
        <dbReference type="ChEBI" id="CHEBI:43474"/>
        <dbReference type="ChEBI" id="CHEBI:456216"/>
        <dbReference type="EC" id="7.1.2.2"/>
    </reaction>
</comment>
<dbReference type="AlphaFoldDB" id="C0QS16"/>
<feature type="site" description="Required for activity" evidence="14">
    <location>
        <position position="361"/>
    </location>
</feature>
<gene>
    <name evidence="18" type="primary">atpA_2</name>
    <name evidence="14" type="synonym">atpA</name>
    <name evidence="18" type="ordered locus">PERMA_1698</name>
</gene>
<dbReference type="PaxDb" id="123214-PERMA_1698"/>